<feature type="region of interest" description="Disordered" evidence="1">
    <location>
        <begin position="62"/>
        <end position="92"/>
    </location>
</feature>
<accession>A0A0A8ZDZ1</accession>
<dbReference type="EMBL" id="GBRH01264823">
    <property type="protein sequence ID" value="JAD33072.1"/>
    <property type="molecule type" value="Transcribed_RNA"/>
</dbReference>
<sequence length="92" mass="10624">MTGKPCLHTLVFIQIFPNADMDSYVHKYYTVKRFKAAYSGTIPSMIDKLQWPQVDMGFKLLPPPLKRGRGRQRKNIFKASHEPGATKQQRCN</sequence>
<feature type="compositionally biased region" description="Basic residues" evidence="1">
    <location>
        <begin position="66"/>
        <end position="76"/>
    </location>
</feature>
<proteinExistence type="predicted"/>
<organism evidence="2">
    <name type="scientific">Arundo donax</name>
    <name type="common">Giant reed</name>
    <name type="synonym">Donax arundinaceus</name>
    <dbReference type="NCBI Taxonomy" id="35708"/>
    <lineage>
        <taxon>Eukaryota</taxon>
        <taxon>Viridiplantae</taxon>
        <taxon>Streptophyta</taxon>
        <taxon>Embryophyta</taxon>
        <taxon>Tracheophyta</taxon>
        <taxon>Spermatophyta</taxon>
        <taxon>Magnoliopsida</taxon>
        <taxon>Liliopsida</taxon>
        <taxon>Poales</taxon>
        <taxon>Poaceae</taxon>
        <taxon>PACMAD clade</taxon>
        <taxon>Arundinoideae</taxon>
        <taxon>Arundineae</taxon>
        <taxon>Arundo</taxon>
    </lineage>
</organism>
<protein>
    <submittedName>
        <fullName evidence="2">Uncharacterized protein</fullName>
    </submittedName>
</protein>
<evidence type="ECO:0000256" key="1">
    <source>
        <dbReference type="SAM" id="MobiDB-lite"/>
    </source>
</evidence>
<dbReference type="AlphaFoldDB" id="A0A0A8ZDZ1"/>
<reference evidence="2" key="2">
    <citation type="journal article" date="2015" name="Data Brief">
        <title>Shoot transcriptome of the giant reed, Arundo donax.</title>
        <authorList>
            <person name="Barrero R.A."/>
            <person name="Guerrero F.D."/>
            <person name="Moolhuijzen P."/>
            <person name="Goolsby J.A."/>
            <person name="Tidwell J."/>
            <person name="Bellgard S.E."/>
            <person name="Bellgard M.I."/>
        </authorList>
    </citation>
    <scope>NUCLEOTIDE SEQUENCE</scope>
    <source>
        <tissue evidence="2">Shoot tissue taken approximately 20 cm above the soil surface</tissue>
    </source>
</reference>
<name>A0A0A8ZDZ1_ARUDO</name>
<evidence type="ECO:0000313" key="2">
    <source>
        <dbReference type="EMBL" id="JAD33072.1"/>
    </source>
</evidence>
<reference evidence="2" key="1">
    <citation type="submission" date="2014-09" db="EMBL/GenBank/DDBJ databases">
        <authorList>
            <person name="Magalhaes I.L.F."/>
            <person name="Oliveira U."/>
            <person name="Santos F.R."/>
            <person name="Vidigal T.H.D.A."/>
            <person name="Brescovit A.D."/>
            <person name="Santos A.J."/>
        </authorList>
    </citation>
    <scope>NUCLEOTIDE SEQUENCE</scope>
    <source>
        <tissue evidence="2">Shoot tissue taken approximately 20 cm above the soil surface</tissue>
    </source>
</reference>